<gene>
    <name evidence="2" type="ORF">EXY25_00415</name>
</gene>
<sequence>MITARIMRSLQRWRDAKAYRQYIPQNNGAYDKTLQDVYCSEQPFTERVSFLCRYFVTSFFMHANETMTRCYFEGAFSYNDRDLDAIEGCTRMLPFLASVSEHYGQIVEGLDGRLINIDEVLTTAFSNGTDPESNGYWGNTVDYGQLICEAADVALAIWISRKSVWDRLEPKQRSNILQWLDTASRSQIVDNNWHLFRFTILVVIEALDPDRKADTSSYERIKSFYVGDGWFTDGEGQHFDYYNAWAFHYTLYWLNEIQPELDPHFIKLSSKKFCKGYKHFFSPLGVPFFGRSLCYRTAAPAPLVASVLLNNDEISPGLAKRAFDQIWRLFIDKKGIKSGLPTQGYFGSDLRFLDEYSGTGSSLWGLRSLILLLRADHDSELFLAKDEKLPVERFDFEFSIDSIQLQLSGDYESHDITATWIFRDRVPLSKSPDNYGIAERIKEILSQRPQRPKNEYVKNKLYKYICSKPIGFS</sequence>
<name>A0ABY1WSN2_9GAMM</name>
<evidence type="ECO:0000313" key="2">
    <source>
        <dbReference type="EMBL" id="TAA47748.1"/>
    </source>
</evidence>
<evidence type="ECO:0000313" key="3">
    <source>
        <dbReference type="Proteomes" id="UP000292544"/>
    </source>
</evidence>
<dbReference type="Pfam" id="PF10022">
    <property type="entry name" value="DUF2264"/>
    <property type="match status" value="1"/>
</dbReference>
<protein>
    <submittedName>
        <fullName evidence="2">DUF2264 domain-containing protein</fullName>
    </submittedName>
</protein>
<dbReference type="RefSeq" id="WP_130565311.1">
    <property type="nucleotide sequence ID" value="NZ_SHLY01000001.1"/>
</dbReference>
<feature type="domain" description="DUF2264" evidence="1">
    <location>
        <begin position="52"/>
        <end position="377"/>
    </location>
</feature>
<comment type="caution">
    <text evidence="2">The sequence shown here is derived from an EMBL/GenBank/DDBJ whole genome shotgun (WGS) entry which is preliminary data.</text>
</comment>
<dbReference type="EMBL" id="SHLY01000001">
    <property type="protein sequence ID" value="TAA47748.1"/>
    <property type="molecule type" value="Genomic_DNA"/>
</dbReference>
<dbReference type="InterPro" id="IPR016624">
    <property type="entry name" value="UCP014753"/>
</dbReference>
<evidence type="ECO:0000259" key="1">
    <source>
        <dbReference type="Pfam" id="PF10022"/>
    </source>
</evidence>
<accession>A0ABY1WSN2</accession>
<dbReference type="InterPro" id="IPR049349">
    <property type="entry name" value="DUF2264_N"/>
</dbReference>
<dbReference type="Proteomes" id="UP000292544">
    <property type="component" value="Unassembled WGS sequence"/>
</dbReference>
<organism evidence="2 3">
    <name type="scientific">Corallincola spongiicola</name>
    <dbReference type="NCBI Taxonomy" id="2520508"/>
    <lineage>
        <taxon>Bacteria</taxon>
        <taxon>Pseudomonadati</taxon>
        <taxon>Pseudomonadota</taxon>
        <taxon>Gammaproteobacteria</taxon>
        <taxon>Alteromonadales</taxon>
        <taxon>Psychromonadaceae</taxon>
        <taxon>Corallincola</taxon>
    </lineage>
</organism>
<dbReference type="PANTHER" id="PTHR35339">
    <property type="entry name" value="LINALOOL DEHYDRATASE_ISOMERASE DOMAIN-CONTAINING PROTEIN"/>
    <property type="match status" value="1"/>
</dbReference>
<keyword evidence="3" id="KW-1185">Reference proteome</keyword>
<proteinExistence type="predicted"/>
<reference evidence="3" key="1">
    <citation type="submission" date="2019-02" db="EMBL/GenBank/DDBJ databases">
        <title>Draft genome sequence of Muricauda sp. 176CP4-71.</title>
        <authorList>
            <person name="Park J.-S."/>
        </authorList>
    </citation>
    <scope>NUCLEOTIDE SEQUENCE [LARGE SCALE GENOMIC DNA]</scope>
    <source>
        <strain evidence="3">176GS2-150</strain>
    </source>
</reference>
<dbReference type="PANTHER" id="PTHR35339:SF4">
    <property type="entry name" value="LINALOOL DEHYDRATASE_ISOMERASE DOMAIN-CONTAINING PROTEIN"/>
    <property type="match status" value="1"/>
</dbReference>